<dbReference type="PANTHER" id="PTHR33327">
    <property type="entry name" value="ENDONUCLEASE"/>
    <property type="match status" value="1"/>
</dbReference>
<gene>
    <name evidence="3" type="ORF">RF11_11634</name>
</gene>
<dbReference type="AlphaFoldDB" id="A0A0C2MFL8"/>
<dbReference type="OMA" id="RIWETRD"/>
<dbReference type="OrthoDB" id="10048650at2759"/>
<dbReference type="InterPro" id="IPR055469">
    <property type="entry name" value="DUF7041"/>
</dbReference>
<organism evidence="3 4">
    <name type="scientific">Thelohanellus kitauei</name>
    <name type="common">Myxosporean</name>
    <dbReference type="NCBI Taxonomy" id="669202"/>
    <lineage>
        <taxon>Eukaryota</taxon>
        <taxon>Metazoa</taxon>
        <taxon>Cnidaria</taxon>
        <taxon>Myxozoa</taxon>
        <taxon>Myxosporea</taxon>
        <taxon>Bivalvulida</taxon>
        <taxon>Platysporina</taxon>
        <taxon>Myxobolidae</taxon>
        <taxon>Thelohanellus</taxon>
    </lineage>
</organism>
<accession>A0A0C2MFL8</accession>
<proteinExistence type="predicted"/>
<evidence type="ECO:0000313" key="4">
    <source>
        <dbReference type="Proteomes" id="UP000031668"/>
    </source>
</evidence>
<protein>
    <recommendedName>
        <fullName evidence="2">DUF7041 domain-containing protein</fullName>
    </recommendedName>
</protein>
<dbReference type="EMBL" id="JWZT01004769">
    <property type="protein sequence ID" value="KII63149.1"/>
    <property type="molecule type" value="Genomic_DNA"/>
</dbReference>
<name>A0A0C2MFL8_THEKT</name>
<keyword evidence="4" id="KW-1185">Reference proteome</keyword>
<dbReference type="Pfam" id="PF23055">
    <property type="entry name" value="DUF7041"/>
    <property type="match status" value="1"/>
</dbReference>
<evidence type="ECO:0000259" key="2">
    <source>
        <dbReference type="Pfam" id="PF23055"/>
    </source>
</evidence>
<evidence type="ECO:0000256" key="1">
    <source>
        <dbReference type="SAM" id="MobiDB-lite"/>
    </source>
</evidence>
<evidence type="ECO:0000313" key="3">
    <source>
        <dbReference type="EMBL" id="KII63149.1"/>
    </source>
</evidence>
<dbReference type="Proteomes" id="UP000031668">
    <property type="component" value="Unassembled WGS sequence"/>
</dbReference>
<reference evidence="3 4" key="1">
    <citation type="journal article" date="2014" name="Genome Biol. Evol.">
        <title>The genome of the myxosporean Thelohanellus kitauei shows adaptations to nutrient acquisition within its fish host.</title>
        <authorList>
            <person name="Yang Y."/>
            <person name="Xiong J."/>
            <person name="Zhou Z."/>
            <person name="Huo F."/>
            <person name="Miao W."/>
            <person name="Ran C."/>
            <person name="Liu Y."/>
            <person name="Zhang J."/>
            <person name="Feng J."/>
            <person name="Wang M."/>
            <person name="Wang M."/>
            <person name="Wang L."/>
            <person name="Yao B."/>
        </authorList>
    </citation>
    <scope>NUCLEOTIDE SEQUENCE [LARGE SCALE GENOMIC DNA]</scope>
    <source>
        <strain evidence="3">Wuqing</strain>
    </source>
</reference>
<comment type="caution">
    <text evidence="3">The sequence shown here is derived from an EMBL/GenBank/DDBJ whole genome shotgun (WGS) entry which is preliminary data.</text>
</comment>
<dbReference type="PANTHER" id="PTHR33327:SF3">
    <property type="entry name" value="RNA-DIRECTED DNA POLYMERASE"/>
    <property type="match status" value="1"/>
</dbReference>
<feature type="region of interest" description="Disordered" evidence="1">
    <location>
        <begin position="318"/>
        <end position="340"/>
    </location>
</feature>
<feature type="compositionally biased region" description="Polar residues" evidence="1">
    <location>
        <begin position="331"/>
        <end position="340"/>
    </location>
</feature>
<sequence>MDAEMNAVALKLPTFWTSQPAVWFVQTEAQFSIRRITDDLTKYHYLVASLDQESASRLLDVLDSPPDTGKYIHLRERLLKTFGLSRRERAARLLDMPGLGDRKPSVLLSEMRALATGHTCCMLFEEIFLRQLPDDVRLQLAHADFTDLDKLGEYADEIWQTRSQRLAIDSVKRSKSKFAPPRTSFDTTKQTNETPSSGWCYYHETEFMTSQLNTVVDHTLLKKLREKVGKLAPVPTHYHGNDNIVRHNKELFKADFVFVRRDTYRKALQPPYEGPYKVVKYGPKFFEVNIGNKVDLVSIDRLKVAHVDKEQQLILYGRRPRGRPPKDKPNYATQKSTQGSFIDSTDADGCCDATGGCVAEDNGGHAFRRIS</sequence>
<feature type="domain" description="DUF7041" evidence="2">
    <location>
        <begin position="12"/>
        <end position="94"/>
    </location>
</feature>